<dbReference type="InterPro" id="IPR038763">
    <property type="entry name" value="DHH_sf"/>
</dbReference>
<dbReference type="SUPFAM" id="SSF64182">
    <property type="entry name" value="DHH phosphoesterases"/>
    <property type="match status" value="1"/>
</dbReference>
<dbReference type="InterPro" id="IPR001667">
    <property type="entry name" value="DDH_dom"/>
</dbReference>
<dbReference type="Pfam" id="PF01368">
    <property type="entry name" value="DHH"/>
    <property type="match status" value="1"/>
</dbReference>
<comment type="caution">
    <text evidence="2">The sequence shown here is derived from an EMBL/GenBank/DDBJ whole genome shotgun (WGS) entry which is preliminary data.</text>
</comment>
<evidence type="ECO:0000313" key="2">
    <source>
        <dbReference type="EMBL" id="HDS10943.1"/>
    </source>
</evidence>
<protein>
    <recommendedName>
        <fullName evidence="1">DDH domain-containing protein</fullName>
    </recommendedName>
</protein>
<dbReference type="EMBL" id="DSDY01000153">
    <property type="protein sequence ID" value="HDS10943.1"/>
    <property type="molecule type" value="Genomic_DNA"/>
</dbReference>
<proteinExistence type="predicted"/>
<dbReference type="AlphaFoldDB" id="A0A7C1E5Y3"/>
<feature type="domain" description="DDH" evidence="1">
    <location>
        <begin position="24"/>
        <end position="173"/>
    </location>
</feature>
<dbReference type="PANTHER" id="PTHR47618:SF1">
    <property type="entry name" value="BIFUNCTIONAL OLIGORIBONUCLEASE AND PAP PHOSPHATASE NRNA"/>
    <property type="match status" value="1"/>
</dbReference>
<name>A0A7C1E5Y3_9CREN</name>
<organism evidence="2">
    <name type="scientific">Fervidicoccus fontis</name>
    <dbReference type="NCBI Taxonomy" id="683846"/>
    <lineage>
        <taxon>Archaea</taxon>
        <taxon>Thermoproteota</taxon>
        <taxon>Thermoprotei</taxon>
        <taxon>Fervidicoccales</taxon>
        <taxon>Fervidicoccaceae</taxon>
        <taxon>Fervidicoccus</taxon>
    </lineage>
</organism>
<accession>A0A7C1E5Y3</accession>
<reference evidence="2" key="1">
    <citation type="journal article" date="2020" name="mSystems">
        <title>Genome- and Community-Level Interaction Insights into Carbon Utilization and Element Cycling Functions of Hydrothermarchaeota in Hydrothermal Sediment.</title>
        <authorList>
            <person name="Zhou Z."/>
            <person name="Liu Y."/>
            <person name="Xu W."/>
            <person name="Pan J."/>
            <person name="Luo Z.H."/>
            <person name="Li M."/>
        </authorList>
    </citation>
    <scope>NUCLEOTIDE SEQUENCE [LARGE SCALE GENOMIC DNA]</scope>
    <source>
        <strain evidence="2">SpSt-123</strain>
    </source>
</reference>
<sequence>MSFSRRIKSPSHIRELLSGFKNAVLLTHRYADVDALASALAFRYVLSNKYGYEHVSFFCPEGVSAQALNLARRLGLEPSCMDNLKTDFSLPTSNTILIILDVGGLGQLGVFKDLLNKEYKKLLVDHHRKSDLIRLVDYVVMPRQAYSTSEIVAIMFKDMLDNKELAGLLFAGIINDTSRFRRASPMTFKASYSLARLFGYGKLLAMLTVEEELSKRLAKLKAAQRAIVAKSGDYLIVVTHVGSFESDVATSLVSLGADLAVVVSPKDNETRVVVRGSGKINNDMWGRITELFVRNLEPTSHGGHFRAWVFVLGRSLSKKELPSFCKKLSDFLGSVLSNA</sequence>
<gene>
    <name evidence="2" type="ORF">ENO04_04965</name>
</gene>
<dbReference type="Gene3D" id="3.90.1640.10">
    <property type="entry name" value="inorganic pyrophosphatase (n-terminal core)"/>
    <property type="match status" value="1"/>
</dbReference>
<dbReference type="PANTHER" id="PTHR47618">
    <property type="entry name" value="BIFUNCTIONAL OLIGORIBONUCLEASE AND PAP PHOSPHATASE NRNA"/>
    <property type="match status" value="1"/>
</dbReference>
<evidence type="ECO:0000259" key="1">
    <source>
        <dbReference type="Pfam" id="PF01368"/>
    </source>
</evidence>
<dbReference type="InterPro" id="IPR051319">
    <property type="entry name" value="Oligoribo/pAp-PDE_c-di-AMP_PDE"/>
</dbReference>